<organism evidence="2">
    <name type="scientific">Lygus hesperus</name>
    <name type="common">Western plant bug</name>
    <dbReference type="NCBI Taxonomy" id="30085"/>
    <lineage>
        <taxon>Eukaryota</taxon>
        <taxon>Metazoa</taxon>
        <taxon>Ecdysozoa</taxon>
        <taxon>Arthropoda</taxon>
        <taxon>Hexapoda</taxon>
        <taxon>Insecta</taxon>
        <taxon>Pterygota</taxon>
        <taxon>Neoptera</taxon>
        <taxon>Paraneoptera</taxon>
        <taxon>Hemiptera</taxon>
        <taxon>Heteroptera</taxon>
        <taxon>Panheteroptera</taxon>
        <taxon>Cimicomorpha</taxon>
        <taxon>Miridae</taxon>
        <taxon>Mirini</taxon>
        <taxon>Lygus</taxon>
    </lineage>
</organism>
<feature type="region of interest" description="Disordered" evidence="1">
    <location>
        <begin position="75"/>
        <end position="144"/>
    </location>
</feature>
<dbReference type="EMBL" id="GBRD01001650">
    <property type="protein sequence ID" value="JAG64171.1"/>
    <property type="molecule type" value="Transcribed_RNA"/>
</dbReference>
<name>A0A0K8TF96_LYGHE</name>
<dbReference type="EMBL" id="GBRD01001651">
    <property type="protein sequence ID" value="JAG64170.1"/>
    <property type="molecule type" value="Transcribed_RNA"/>
</dbReference>
<dbReference type="EMBL" id="GBRD01001652">
    <property type="protein sequence ID" value="JAG64169.1"/>
    <property type="molecule type" value="Transcribed_RNA"/>
</dbReference>
<feature type="compositionally biased region" description="Basic residues" evidence="1">
    <location>
        <begin position="75"/>
        <end position="85"/>
    </location>
</feature>
<reference evidence="2" key="1">
    <citation type="submission" date="2014-09" db="EMBL/GenBank/DDBJ databases">
        <authorList>
            <person name="Magalhaes I.L.F."/>
            <person name="Oliveira U."/>
            <person name="Santos F.R."/>
            <person name="Vidigal T.H.D.A."/>
            <person name="Brescovit A.D."/>
            <person name="Santos A.J."/>
        </authorList>
    </citation>
    <scope>NUCLEOTIDE SEQUENCE</scope>
</reference>
<dbReference type="AlphaFoldDB" id="A0A0K8TF96"/>
<accession>A0A0K8TF96</accession>
<protein>
    <submittedName>
        <fullName evidence="2">Uncharacterized protein</fullName>
    </submittedName>
</protein>
<evidence type="ECO:0000313" key="2">
    <source>
        <dbReference type="EMBL" id="JAG64169.1"/>
    </source>
</evidence>
<proteinExistence type="predicted"/>
<dbReference type="EMBL" id="GBRD01001655">
    <property type="protein sequence ID" value="JAG64166.1"/>
    <property type="molecule type" value="Transcribed_RNA"/>
</dbReference>
<evidence type="ECO:0000256" key="1">
    <source>
        <dbReference type="SAM" id="MobiDB-lite"/>
    </source>
</evidence>
<feature type="compositionally biased region" description="Basic and acidic residues" evidence="1">
    <location>
        <begin position="128"/>
        <end position="144"/>
    </location>
</feature>
<sequence>MWTPGSVAASTKIMGRMLWPLARSSIRSQGVVRGFTTGVPTWNKRDEDLCKRTKCWKPTCASPDSNPCFNVCRKMKPKPSSKKPNSKRDQMKCFTEWKPPKFNPKCPRPEEKCESNPWKPNKCPPEVCESKCKQSGERGVSKKS</sequence>